<feature type="transmembrane region" description="Helical" evidence="1">
    <location>
        <begin position="122"/>
        <end position="140"/>
    </location>
</feature>
<feature type="transmembrane region" description="Helical" evidence="1">
    <location>
        <begin position="6"/>
        <end position="23"/>
    </location>
</feature>
<feature type="transmembrane region" description="Helical" evidence="1">
    <location>
        <begin position="35"/>
        <end position="56"/>
    </location>
</feature>
<dbReference type="EMBL" id="VSSQ01026952">
    <property type="protein sequence ID" value="MPM75916.1"/>
    <property type="molecule type" value="Genomic_DNA"/>
</dbReference>
<organism evidence="2">
    <name type="scientific">bioreactor metagenome</name>
    <dbReference type="NCBI Taxonomy" id="1076179"/>
    <lineage>
        <taxon>unclassified sequences</taxon>
        <taxon>metagenomes</taxon>
        <taxon>ecological metagenomes</taxon>
    </lineage>
</organism>
<gene>
    <name evidence="2" type="ORF">SDC9_122911</name>
</gene>
<keyword evidence="1" id="KW-0472">Membrane</keyword>
<feature type="transmembrane region" description="Helical" evidence="1">
    <location>
        <begin position="62"/>
        <end position="84"/>
    </location>
</feature>
<evidence type="ECO:0000256" key="1">
    <source>
        <dbReference type="SAM" id="Phobius"/>
    </source>
</evidence>
<feature type="transmembrane region" description="Helical" evidence="1">
    <location>
        <begin position="255"/>
        <end position="276"/>
    </location>
</feature>
<dbReference type="AlphaFoldDB" id="A0A645CG00"/>
<sequence>MLFGIVAMILVGVSWTALGYVMGEAPKRKIDPGILLFLSAALALTVSLIVGLLQGLPRTSAAGLWLAIGSLLLGGILNYFQLDLMSRAMQRGPNGIIWSIIQMGFVFPFFMGILFFGVPLGGWRMAGFWAIMVSLLLFGAGPNAHVSGKWKGLTLSAFLMTGANQSLSNLPSYFPAADAVSSVWRTAAFAGGIMLAALAMKCLDRKNFFPYLNRQARRRELWRYCLLLEGFELVFSFFLFYPGMDCLSHAGAGAIAYPVMVSSCLIGFEFFAVLILREKRNPMQRAALLLSLLGIIGVCS</sequence>
<keyword evidence="1" id="KW-0812">Transmembrane</keyword>
<name>A0A645CG00_9ZZZZ</name>
<evidence type="ECO:0000313" key="2">
    <source>
        <dbReference type="EMBL" id="MPM75916.1"/>
    </source>
</evidence>
<feature type="transmembrane region" description="Helical" evidence="1">
    <location>
        <begin position="221"/>
        <end position="243"/>
    </location>
</feature>
<reference evidence="2" key="1">
    <citation type="submission" date="2019-08" db="EMBL/GenBank/DDBJ databases">
        <authorList>
            <person name="Kucharzyk K."/>
            <person name="Murdoch R.W."/>
            <person name="Higgins S."/>
            <person name="Loffler F."/>
        </authorList>
    </citation>
    <scope>NUCLEOTIDE SEQUENCE</scope>
</reference>
<accession>A0A645CG00</accession>
<evidence type="ECO:0008006" key="3">
    <source>
        <dbReference type="Google" id="ProtNLM"/>
    </source>
</evidence>
<proteinExistence type="predicted"/>
<keyword evidence="1" id="KW-1133">Transmembrane helix</keyword>
<feature type="transmembrane region" description="Helical" evidence="1">
    <location>
        <begin position="96"/>
        <end position="116"/>
    </location>
</feature>
<comment type="caution">
    <text evidence="2">The sequence shown here is derived from an EMBL/GenBank/DDBJ whole genome shotgun (WGS) entry which is preliminary data.</text>
</comment>
<protein>
    <recommendedName>
        <fullName evidence="3">EamA domain-containing protein</fullName>
    </recommendedName>
</protein>
<feature type="transmembrane region" description="Helical" evidence="1">
    <location>
        <begin position="182"/>
        <end position="200"/>
    </location>
</feature>